<proteinExistence type="predicted"/>
<dbReference type="Pfam" id="PF11848">
    <property type="entry name" value="DUF3368"/>
    <property type="match status" value="1"/>
</dbReference>
<gene>
    <name evidence="1" type="ORF">ACERLL_17105</name>
</gene>
<name>A0ABV4TYY6_9GAMM</name>
<comment type="caution">
    <text evidence="1">The sequence shown here is derived from an EMBL/GenBank/DDBJ whole genome shotgun (WGS) entry which is preliminary data.</text>
</comment>
<sequence>MSRAVIADAGPLIALAKLEHLDLPTALFTEVLVPTAVAEECTRPTERADAWAIGAALDHDSSYRRVALEGSRRLSAMGRLLDTGEAQALVLALNSRLPVLMDERRGRLEARRLGVEVIGTGAVLVAAKHKGLVNEVGPLLDSLTQNGYRLSESLRQALLEKSGELN</sequence>
<dbReference type="InterPro" id="IPR021799">
    <property type="entry name" value="PIN-like_prokaryotic"/>
</dbReference>
<keyword evidence="2" id="KW-1185">Reference proteome</keyword>
<dbReference type="PANTHER" id="PTHR39550:SF1">
    <property type="entry name" value="SLL0658 PROTEIN"/>
    <property type="match status" value="1"/>
</dbReference>
<accession>A0ABV4TYY6</accession>
<dbReference type="Proteomes" id="UP001575181">
    <property type="component" value="Unassembled WGS sequence"/>
</dbReference>
<reference evidence="1 2" key="1">
    <citation type="submission" date="2024-08" db="EMBL/GenBank/DDBJ databases">
        <title>Whole-genome sequencing of halo(alkali)philic microorganisms from hypersaline lakes.</title>
        <authorList>
            <person name="Sorokin D.Y."/>
            <person name="Merkel A.Y."/>
            <person name="Messina E."/>
            <person name="Yakimov M."/>
        </authorList>
    </citation>
    <scope>NUCLEOTIDE SEQUENCE [LARGE SCALE GENOMIC DNA]</scope>
    <source>
        <strain evidence="1 2">Cl-TMA</strain>
    </source>
</reference>
<organism evidence="1 2">
    <name type="scientific">Thiohalorhabdus methylotrophus</name>
    <dbReference type="NCBI Taxonomy" id="3242694"/>
    <lineage>
        <taxon>Bacteria</taxon>
        <taxon>Pseudomonadati</taxon>
        <taxon>Pseudomonadota</taxon>
        <taxon>Gammaproteobacteria</taxon>
        <taxon>Thiohalorhabdales</taxon>
        <taxon>Thiohalorhabdaceae</taxon>
        <taxon>Thiohalorhabdus</taxon>
    </lineage>
</organism>
<protein>
    <submittedName>
        <fullName evidence="1">DUF3368 domain-containing protein</fullName>
    </submittedName>
</protein>
<evidence type="ECO:0000313" key="1">
    <source>
        <dbReference type="EMBL" id="MFA9462527.1"/>
    </source>
</evidence>
<dbReference type="PANTHER" id="PTHR39550">
    <property type="entry name" value="SLL0658 PROTEIN"/>
    <property type="match status" value="1"/>
</dbReference>
<dbReference type="EMBL" id="JBGUAW010000016">
    <property type="protein sequence ID" value="MFA9462527.1"/>
    <property type="molecule type" value="Genomic_DNA"/>
</dbReference>
<dbReference type="RefSeq" id="WP_373657316.1">
    <property type="nucleotide sequence ID" value="NZ_JBGUAW010000016.1"/>
</dbReference>
<evidence type="ECO:0000313" key="2">
    <source>
        <dbReference type="Proteomes" id="UP001575181"/>
    </source>
</evidence>